<evidence type="ECO:0000313" key="15">
    <source>
        <dbReference type="Proteomes" id="UP000008332"/>
    </source>
</evidence>
<dbReference type="KEGG" id="rfr:Rfer_0895"/>
<evidence type="ECO:0000256" key="6">
    <source>
        <dbReference type="ARBA" id="ARBA00059827"/>
    </source>
</evidence>
<dbReference type="Gene3D" id="3.30.70.270">
    <property type="match status" value="1"/>
</dbReference>
<dbReference type="InterPro" id="IPR043128">
    <property type="entry name" value="Rev_trsase/Diguanyl_cyclase"/>
</dbReference>
<dbReference type="Pfam" id="PF00072">
    <property type="entry name" value="Response_reg"/>
    <property type="match status" value="1"/>
</dbReference>
<dbReference type="InterPro" id="IPR035919">
    <property type="entry name" value="EAL_sf"/>
</dbReference>
<dbReference type="GO" id="GO:0071732">
    <property type="term" value="P:cellular response to nitric oxide"/>
    <property type="evidence" value="ECO:0007669"/>
    <property type="project" value="UniProtKB-ARBA"/>
</dbReference>
<dbReference type="GO" id="GO:0016301">
    <property type="term" value="F:kinase activity"/>
    <property type="evidence" value="ECO:0007669"/>
    <property type="project" value="UniProtKB-KW"/>
</dbReference>
<dbReference type="InterPro" id="IPR000014">
    <property type="entry name" value="PAS"/>
</dbReference>
<keyword evidence="4" id="KW-0067">ATP-binding</keyword>
<evidence type="ECO:0000259" key="13">
    <source>
        <dbReference type="PROSITE" id="PS50887"/>
    </source>
</evidence>
<dbReference type="EMBL" id="CP000267">
    <property type="protein sequence ID" value="ABD68643.1"/>
    <property type="molecule type" value="Genomic_DNA"/>
</dbReference>
<dbReference type="InterPro" id="IPR013767">
    <property type="entry name" value="PAS_fold"/>
</dbReference>
<dbReference type="SMART" id="SM00052">
    <property type="entry name" value="EAL"/>
    <property type="match status" value="1"/>
</dbReference>
<dbReference type="RefSeq" id="WP_011463216.1">
    <property type="nucleotide sequence ID" value="NC_007908.1"/>
</dbReference>
<keyword evidence="3" id="KW-0418">Kinase</keyword>
<dbReference type="PROSITE" id="PS50887">
    <property type="entry name" value="GGDEF"/>
    <property type="match status" value="1"/>
</dbReference>
<evidence type="ECO:0000256" key="2">
    <source>
        <dbReference type="ARBA" id="ARBA00022741"/>
    </source>
</evidence>
<dbReference type="NCBIfam" id="TIGR00254">
    <property type="entry name" value="GGDEF"/>
    <property type="match status" value="1"/>
</dbReference>
<comment type="function">
    <text evidence="6">Putative oxygen sensor; modulates the activity of FixJ, a transcriptional activator of nitrogen fixation fixK gene. FixL probably acts as a kinase that phosphorylates FixJ.</text>
</comment>
<dbReference type="InterPro" id="IPR001789">
    <property type="entry name" value="Sig_transdc_resp-reg_receiver"/>
</dbReference>
<feature type="domain" description="GGDEF" evidence="13">
    <location>
        <begin position="299"/>
        <end position="437"/>
    </location>
</feature>
<dbReference type="Pfam" id="PF00989">
    <property type="entry name" value="PAS"/>
    <property type="match status" value="1"/>
</dbReference>
<evidence type="ECO:0000259" key="12">
    <source>
        <dbReference type="PROSITE" id="PS50883"/>
    </source>
</evidence>
<dbReference type="InterPro" id="IPR000160">
    <property type="entry name" value="GGDEF_dom"/>
</dbReference>
<dbReference type="CDD" id="cd17534">
    <property type="entry name" value="REC_DC-like"/>
    <property type="match status" value="1"/>
</dbReference>
<dbReference type="GO" id="GO:0006355">
    <property type="term" value="P:regulation of DNA-templated transcription"/>
    <property type="evidence" value="ECO:0007669"/>
    <property type="project" value="InterPro"/>
</dbReference>
<protein>
    <recommendedName>
        <fullName evidence="7">Sensor protein FixL</fullName>
    </recommendedName>
</protein>
<dbReference type="Gene3D" id="3.40.50.2300">
    <property type="match status" value="1"/>
</dbReference>
<dbReference type="PROSITE" id="PS50883">
    <property type="entry name" value="EAL"/>
    <property type="match status" value="1"/>
</dbReference>
<dbReference type="InterPro" id="IPR029787">
    <property type="entry name" value="Nucleotide_cyclase"/>
</dbReference>
<dbReference type="InterPro" id="IPR011006">
    <property type="entry name" value="CheY-like_superfamily"/>
</dbReference>
<dbReference type="Proteomes" id="UP000008332">
    <property type="component" value="Chromosome"/>
</dbReference>
<name>Q220B0_ALBFT</name>
<keyword evidence="1" id="KW-0808">Transferase</keyword>
<feature type="domain" description="Response regulatory" evidence="9">
    <location>
        <begin position="13"/>
        <end position="128"/>
    </location>
</feature>
<dbReference type="PANTHER" id="PTHR44757:SF2">
    <property type="entry name" value="BIOFILM ARCHITECTURE MAINTENANCE PROTEIN MBAA"/>
    <property type="match status" value="1"/>
</dbReference>
<evidence type="ECO:0000256" key="4">
    <source>
        <dbReference type="ARBA" id="ARBA00022840"/>
    </source>
</evidence>
<dbReference type="PROSITE" id="PS50112">
    <property type="entry name" value="PAS"/>
    <property type="match status" value="1"/>
</dbReference>
<evidence type="ECO:0000256" key="1">
    <source>
        <dbReference type="ARBA" id="ARBA00022679"/>
    </source>
</evidence>
<dbReference type="SUPFAM" id="SSF52172">
    <property type="entry name" value="CheY-like"/>
    <property type="match status" value="1"/>
</dbReference>
<dbReference type="FunFam" id="3.30.450.20:FF:000060">
    <property type="entry name" value="Sensor protein FixL"/>
    <property type="match status" value="1"/>
</dbReference>
<dbReference type="SMART" id="SM00448">
    <property type="entry name" value="REC"/>
    <property type="match status" value="1"/>
</dbReference>
<dbReference type="OrthoDB" id="9813903at2"/>
<gene>
    <name evidence="14" type="ordered locus">Rfer_0895</name>
</gene>
<dbReference type="SUPFAM" id="SSF55785">
    <property type="entry name" value="PYP-like sensor domain (PAS domain)"/>
    <property type="match status" value="1"/>
</dbReference>
<dbReference type="AlphaFoldDB" id="Q220B0"/>
<feature type="domain" description="PAS" evidence="10">
    <location>
        <begin position="140"/>
        <end position="198"/>
    </location>
</feature>
<dbReference type="SUPFAM" id="SSF141868">
    <property type="entry name" value="EAL domain-like"/>
    <property type="match status" value="1"/>
</dbReference>
<feature type="domain" description="PAC" evidence="11">
    <location>
        <begin position="217"/>
        <end position="267"/>
    </location>
</feature>
<evidence type="ECO:0000313" key="14">
    <source>
        <dbReference type="EMBL" id="ABD68643.1"/>
    </source>
</evidence>
<dbReference type="PROSITE" id="PS50110">
    <property type="entry name" value="RESPONSE_REGULATORY"/>
    <property type="match status" value="1"/>
</dbReference>
<dbReference type="InterPro" id="IPR052155">
    <property type="entry name" value="Biofilm_reg_signaling"/>
</dbReference>
<sequence length="701" mass="76728">MSLPGSLCANKGRILVVEDEMIVARDIAQQLVALGYQVVGHATRGQEAIDLAGALQPELVLMDIQLAGAMDGIAAAQAIRLQFLLPVVFITAFAADEVLARAKLTEPFGYILKPFSERELRTVLEMALYKHQADSQARDAARHTQAILDGMVDGVITLNAQGLITSINQAVSTLFGYAPEELLGHNVAMLMPSPHRSLHGGYLRRHQHTGAGCAMGQGREVDGQRRDGSVFPISVSVSELMHNGQTQFIGLVHDITQRRRSEENIYRLAFYDKLTGLPNRRLLMDRLKQALITSTRTGQHGALILLDLDHFKQINETFGLDAGDELLQQVGQRLPTCVRDDDTVSRFGGDEFMVMLEALSSQPQEAAIQAEAIAQKILLALAQPYRLRGHTHGTTPSIGVVMFRQAQVSLDDLLKMTDVAMYQAKAAGRNTVRFFDPALQALALARTALEENLRRGLALQEFVLHYQIQVDHQGLPTGAEALLRWQHPVRGMVPPAQFIPLAEETGFILPLGQWVLESACRQLVAWSHQRATGSWTLAVNVSALQFAQPDFVAHVTSALQATSANPTLLKLELTESMLVGDVQDVITKMNALKAQGVSFALDDFGTGYSSLSYLKRLPLDQLKIDQSFVRDLLINPNDAVIAQTIVALGHNLGLQVIAEGVETVGQHDYLASIGCDAFQGYYFGRPVPAAELACLLKQIRP</sequence>
<dbReference type="CDD" id="cd01948">
    <property type="entry name" value="EAL"/>
    <property type="match status" value="1"/>
</dbReference>
<evidence type="ECO:0000256" key="3">
    <source>
        <dbReference type="ARBA" id="ARBA00022777"/>
    </source>
</evidence>
<dbReference type="InterPro" id="IPR000700">
    <property type="entry name" value="PAS-assoc_C"/>
</dbReference>
<dbReference type="FunFam" id="3.20.20.450:FF:000001">
    <property type="entry name" value="Cyclic di-GMP phosphodiesterase yahA"/>
    <property type="match status" value="1"/>
</dbReference>
<evidence type="ECO:0000256" key="5">
    <source>
        <dbReference type="ARBA" id="ARBA00051114"/>
    </source>
</evidence>
<dbReference type="NCBIfam" id="TIGR00229">
    <property type="entry name" value="sensory_box"/>
    <property type="match status" value="1"/>
</dbReference>
<accession>Q220B0</accession>
<feature type="modified residue" description="4-aspartylphosphate" evidence="8">
    <location>
        <position position="63"/>
    </location>
</feature>
<dbReference type="SMART" id="SM00091">
    <property type="entry name" value="PAS"/>
    <property type="match status" value="1"/>
</dbReference>
<organism evidence="14 15">
    <name type="scientific">Albidiferax ferrireducens (strain ATCC BAA-621 / DSM 15236 / T118)</name>
    <name type="common">Rhodoferax ferrireducens</name>
    <dbReference type="NCBI Taxonomy" id="338969"/>
    <lineage>
        <taxon>Bacteria</taxon>
        <taxon>Pseudomonadati</taxon>
        <taxon>Pseudomonadota</taxon>
        <taxon>Betaproteobacteria</taxon>
        <taxon>Burkholderiales</taxon>
        <taxon>Comamonadaceae</taxon>
        <taxon>Rhodoferax</taxon>
    </lineage>
</organism>
<dbReference type="PANTHER" id="PTHR44757">
    <property type="entry name" value="DIGUANYLATE CYCLASE DGCP"/>
    <property type="match status" value="1"/>
</dbReference>
<evidence type="ECO:0000256" key="7">
    <source>
        <dbReference type="ARBA" id="ARBA00070616"/>
    </source>
</evidence>
<dbReference type="eggNOG" id="COG5001">
    <property type="taxonomic scope" value="Bacteria"/>
</dbReference>
<dbReference type="InterPro" id="IPR001633">
    <property type="entry name" value="EAL_dom"/>
</dbReference>
<keyword evidence="8" id="KW-0597">Phosphoprotein</keyword>
<evidence type="ECO:0000259" key="11">
    <source>
        <dbReference type="PROSITE" id="PS50113"/>
    </source>
</evidence>
<dbReference type="CDD" id="cd01949">
    <property type="entry name" value="GGDEF"/>
    <property type="match status" value="1"/>
</dbReference>
<dbReference type="HOGENOM" id="CLU_000445_70_50_4"/>
<dbReference type="Pfam" id="PF00990">
    <property type="entry name" value="GGDEF"/>
    <property type="match status" value="1"/>
</dbReference>
<keyword evidence="2" id="KW-0547">Nucleotide-binding</keyword>
<evidence type="ECO:0000259" key="9">
    <source>
        <dbReference type="PROSITE" id="PS50110"/>
    </source>
</evidence>
<dbReference type="SUPFAM" id="SSF55073">
    <property type="entry name" value="Nucleotide cyclase"/>
    <property type="match status" value="1"/>
</dbReference>
<keyword evidence="15" id="KW-1185">Reference proteome</keyword>
<proteinExistence type="predicted"/>
<dbReference type="GO" id="GO:0000160">
    <property type="term" value="P:phosphorelay signal transduction system"/>
    <property type="evidence" value="ECO:0007669"/>
    <property type="project" value="InterPro"/>
</dbReference>
<feature type="domain" description="EAL" evidence="12">
    <location>
        <begin position="446"/>
        <end position="700"/>
    </location>
</feature>
<evidence type="ECO:0000256" key="8">
    <source>
        <dbReference type="PROSITE-ProRule" id="PRU00169"/>
    </source>
</evidence>
<reference evidence="15" key="1">
    <citation type="submission" date="2006-02" db="EMBL/GenBank/DDBJ databases">
        <title>Complete sequence of chromosome of Rhodoferax ferrireducens DSM 15236.</title>
        <authorList>
            <person name="Copeland A."/>
            <person name="Lucas S."/>
            <person name="Lapidus A."/>
            <person name="Barry K."/>
            <person name="Detter J.C."/>
            <person name="Glavina del Rio T."/>
            <person name="Hammon N."/>
            <person name="Israni S."/>
            <person name="Pitluck S."/>
            <person name="Brettin T."/>
            <person name="Bruce D."/>
            <person name="Han C."/>
            <person name="Tapia R."/>
            <person name="Gilna P."/>
            <person name="Kiss H."/>
            <person name="Schmutz J."/>
            <person name="Larimer F."/>
            <person name="Land M."/>
            <person name="Kyrpides N."/>
            <person name="Ivanova N."/>
            <person name="Richardson P."/>
        </authorList>
    </citation>
    <scope>NUCLEOTIDE SEQUENCE [LARGE SCALE GENOMIC DNA]</scope>
    <source>
        <strain evidence="15">ATCC BAA-621 / DSM 15236 / T118</strain>
    </source>
</reference>
<dbReference type="InterPro" id="IPR035965">
    <property type="entry name" value="PAS-like_dom_sf"/>
</dbReference>
<dbReference type="Pfam" id="PF00563">
    <property type="entry name" value="EAL"/>
    <property type="match status" value="1"/>
</dbReference>
<comment type="catalytic activity">
    <reaction evidence="5">
        <text>3',3'-c-di-GMP + H2O = 5'-phosphoguanylyl(3'-&gt;5')guanosine + H(+)</text>
        <dbReference type="Rhea" id="RHEA:24902"/>
        <dbReference type="ChEBI" id="CHEBI:15377"/>
        <dbReference type="ChEBI" id="CHEBI:15378"/>
        <dbReference type="ChEBI" id="CHEBI:58754"/>
        <dbReference type="ChEBI" id="CHEBI:58805"/>
        <dbReference type="EC" id="3.1.4.52"/>
    </reaction>
    <physiologicalReaction direction="left-to-right" evidence="5">
        <dbReference type="Rhea" id="RHEA:24903"/>
    </physiologicalReaction>
</comment>
<evidence type="ECO:0000259" key="10">
    <source>
        <dbReference type="PROSITE" id="PS50112"/>
    </source>
</evidence>
<dbReference type="Gene3D" id="3.20.20.450">
    <property type="entry name" value="EAL domain"/>
    <property type="match status" value="1"/>
</dbReference>
<dbReference type="GO" id="GO:0005524">
    <property type="term" value="F:ATP binding"/>
    <property type="evidence" value="ECO:0007669"/>
    <property type="project" value="UniProtKB-KW"/>
</dbReference>
<dbReference type="SMART" id="SM00267">
    <property type="entry name" value="GGDEF"/>
    <property type="match status" value="1"/>
</dbReference>
<dbReference type="CDD" id="cd00130">
    <property type="entry name" value="PAS"/>
    <property type="match status" value="1"/>
</dbReference>
<dbReference type="PROSITE" id="PS50113">
    <property type="entry name" value="PAC"/>
    <property type="match status" value="1"/>
</dbReference>
<dbReference type="GO" id="GO:0071111">
    <property type="term" value="F:cyclic-guanylate-specific phosphodiesterase activity"/>
    <property type="evidence" value="ECO:0007669"/>
    <property type="project" value="UniProtKB-EC"/>
</dbReference>
<dbReference type="FunFam" id="3.30.70.270:FF:000001">
    <property type="entry name" value="Diguanylate cyclase domain protein"/>
    <property type="match status" value="1"/>
</dbReference>
<dbReference type="STRING" id="338969.Rfer_0895"/>
<dbReference type="Gene3D" id="3.30.450.20">
    <property type="entry name" value="PAS domain"/>
    <property type="match status" value="1"/>
</dbReference>